<dbReference type="InterPro" id="IPR041581">
    <property type="entry name" value="Glyoxalase_6"/>
</dbReference>
<evidence type="ECO:0000313" key="3">
    <source>
        <dbReference type="Proteomes" id="UP000594468"/>
    </source>
</evidence>
<protein>
    <recommendedName>
        <fullName evidence="1">Glyoxalase-like domain-containing protein</fullName>
    </recommendedName>
</protein>
<dbReference type="Pfam" id="PF18029">
    <property type="entry name" value="Glyoxalase_6"/>
    <property type="match status" value="1"/>
</dbReference>
<evidence type="ECO:0000313" key="2">
    <source>
        <dbReference type="EMBL" id="QPC84837.1"/>
    </source>
</evidence>
<reference evidence="2 3" key="1">
    <citation type="submission" date="2020-02" db="EMBL/GenBank/DDBJ databases">
        <authorList>
            <person name="Zheng R.K."/>
            <person name="Sun C.M."/>
        </authorList>
    </citation>
    <scope>NUCLEOTIDE SEQUENCE [LARGE SCALE GENOMIC DNA]</scope>
    <source>
        <strain evidence="3">rifampicinis</strain>
    </source>
</reference>
<feature type="domain" description="Glyoxalase-like" evidence="1">
    <location>
        <begin position="9"/>
        <end position="112"/>
    </location>
</feature>
<organism evidence="2 3">
    <name type="scientific">Phototrophicus methaneseepsis</name>
    <dbReference type="NCBI Taxonomy" id="2710758"/>
    <lineage>
        <taxon>Bacteria</taxon>
        <taxon>Bacillati</taxon>
        <taxon>Chloroflexota</taxon>
        <taxon>Candidatus Thermofontia</taxon>
        <taxon>Phototrophicales</taxon>
        <taxon>Phototrophicaceae</taxon>
        <taxon>Phototrophicus</taxon>
    </lineage>
</organism>
<evidence type="ECO:0000259" key="1">
    <source>
        <dbReference type="Pfam" id="PF18029"/>
    </source>
</evidence>
<accession>A0A7S8IGM0</accession>
<dbReference type="SUPFAM" id="SSF54593">
    <property type="entry name" value="Glyoxalase/Bleomycin resistance protein/Dihydroxybiphenyl dioxygenase"/>
    <property type="match status" value="1"/>
</dbReference>
<keyword evidence="3" id="KW-1185">Reference proteome</keyword>
<sequence>MPIIAKMTLVANNIPAMVTYYNAVLDAGFEPIPGAPDGFHRGQIAGIETLLCPNHIAQVEAKQNRQQFDFIVDDITLTMHTALDTGAQIIEAIREQDGIQTASVYDPDGNSMVFIQKVTSSEEAI</sequence>
<name>A0A7S8IGM0_9CHLR</name>
<proteinExistence type="predicted"/>
<dbReference type="RefSeq" id="WP_195172900.1">
    <property type="nucleotide sequence ID" value="NZ_CP062983.1"/>
</dbReference>
<dbReference type="Gene3D" id="3.10.180.10">
    <property type="entry name" value="2,3-Dihydroxybiphenyl 1,2-Dioxygenase, domain 1"/>
    <property type="match status" value="1"/>
</dbReference>
<gene>
    <name evidence="2" type="ORF">G4Y79_10835</name>
</gene>
<dbReference type="InterPro" id="IPR029068">
    <property type="entry name" value="Glyas_Bleomycin-R_OHBP_Dase"/>
</dbReference>
<dbReference type="EMBL" id="CP062983">
    <property type="protein sequence ID" value="QPC84837.1"/>
    <property type="molecule type" value="Genomic_DNA"/>
</dbReference>
<dbReference type="KEGG" id="pmet:G4Y79_10835"/>
<dbReference type="AlphaFoldDB" id="A0A7S8IGM0"/>
<dbReference type="Proteomes" id="UP000594468">
    <property type="component" value="Chromosome"/>
</dbReference>